<dbReference type="AlphaFoldDB" id="A0A0D0CSQ6"/>
<reference evidence="3" key="2">
    <citation type="submission" date="2015-01" db="EMBL/GenBank/DDBJ databases">
        <title>Evolutionary Origins and Diversification of the Mycorrhizal Mutualists.</title>
        <authorList>
            <consortium name="DOE Joint Genome Institute"/>
            <consortium name="Mycorrhizal Genomics Consortium"/>
            <person name="Kohler A."/>
            <person name="Kuo A."/>
            <person name="Nagy L.G."/>
            <person name="Floudas D."/>
            <person name="Copeland A."/>
            <person name="Barry K.W."/>
            <person name="Cichocki N."/>
            <person name="Veneault-Fourrey C."/>
            <person name="LaButti K."/>
            <person name="Lindquist E.A."/>
            <person name="Lipzen A."/>
            <person name="Lundell T."/>
            <person name="Morin E."/>
            <person name="Murat C."/>
            <person name="Riley R."/>
            <person name="Ohm R."/>
            <person name="Sun H."/>
            <person name="Tunlid A."/>
            <person name="Henrissat B."/>
            <person name="Grigoriev I.V."/>
            <person name="Hibbett D.S."/>
            <person name="Martin F."/>
        </authorList>
    </citation>
    <scope>NUCLEOTIDE SEQUENCE [LARGE SCALE GENOMIC DNA]</scope>
    <source>
        <strain evidence="3">Ve08.2h10</strain>
    </source>
</reference>
<feature type="chain" id="PRO_5002208804" evidence="1">
    <location>
        <begin position="17"/>
        <end position="96"/>
    </location>
</feature>
<organism evidence="2 3">
    <name type="scientific">Paxillus rubicundulus Ve08.2h10</name>
    <dbReference type="NCBI Taxonomy" id="930991"/>
    <lineage>
        <taxon>Eukaryota</taxon>
        <taxon>Fungi</taxon>
        <taxon>Dikarya</taxon>
        <taxon>Basidiomycota</taxon>
        <taxon>Agaricomycotina</taxon>
        <taxon>Agaricomycetes</taxon>
        <taxon>Agaricomycetidae</taxon>
        <taxon>Boletales</taxon>
        <taxon>Paxilineae</taxon>
        <taxon>Paxillaceae</taxon>
        <taxon>Paxillus</taxon>
    </lineage>
</organism>
<dbReference type="InParanoid" id="A0A0D0CSQ6"/>
<evidence type="ECO:0000256" key="1">
    <source>
        <dbReference type="SAM" id="SignalP"/>
    </source>
</evidence>
<reference evidence="2 3" key="1">
    <citation type="submission" date="2014-04" db="EMBL/GenBank/DDBJ databases">
        <authorList>
            <consortium name="DOE Joint Genome Institute"/>
            <person name="Kuo A."/>
            <person name="Kohler A."/>
            <person name="Jargeat P."/>
            <person name="Nagy L.G."/>
            <person name="Floudas D."/>
            <person name="Copeland A."/>
            <person name="Barry K.W."/>
            <person name="Cichocki N."/>
            <person name="Veneault-Fourrey C."/>
            <person name="LaButti K."/>
            <person name="Lindquist E.A."/>
            <person name="Lipzen A."/>
            <person name="Lundell T."/>
            <person name="Morin E."/>
            <person name="Murat C."/>
            <person name="Sun H."/>
            <person name="Tunlid A."/>
            <person name="Henrissat B."/>
            <person name="Grigoriev I.V."/>
            <person name="Hibbett D.S."/>
            <person name="Martin F."/>
            <person name="Nordberg H.P."/>
            <person name="Cantor M.N."/>
            <person name="Hua S.X."/>
        </authorList>
    </citation>
    <scope>NUCLEOTIDE SEQUENCE [LARGE SCALE GENOMIC DNA]</scope>
    <source>
        <strain evidence="2 3">Ve08.2h10</strain>
    </source>
</reference>
<evidence type="ECO:0000313" key="2">
    <source>
        <dbReference type="EMBL" id="KIK78398.1"/>
    </source>
</evidence>
<name>A0A0D0CSQ6_9AGAM</name>
<protein>
    <submittedName>
        <fullName evidence="2">Uncharacterized protein</fullName>
    </submittedName>
</protein>
<dbReference type="Proteomes" id="UP000054538">
    <property type="component" value="Unassembled WGS sequence"/>
</dbReference>
<dbReference type="HOGENOM" id="CLU_150821_1_0_1"/>
<feature type="signal peptide" evidence="1">
    <location>
        <begin position="1"/>
        <end position="16"/>
    </location>
</feature>
<keyword evidence="3" id="KW-1185">Reference proteome</keyword>
<dbReference type="EMBL" id="KN826605">
    <property type="protein sequence ID" value="KIK78398.1"/>
    <property type="molecule type" value="Genomic_DNA"/>
</dbReference>
<keyword evidence="1" id="KW-0732">Signal</keyword>
<evidence type="ECO:0000313" key="3">
    <source>
        <dbReference type="Proteomes" id="UP000054538"/>
    </source>
</evidence>
<proteinExistence type="predicted"/>
<sequence length="96" mass="10344">MKTFLTLLAAITFLSAHTHVGVHAACAICPSVMGGMNLAEECTQTTTDGFTTCQYLKSKSLPFRFCQFDTVGAILKGGDPSCPHRVKTSVQCHPCY</sequence>
<gene>
    <name evidence="2" type="ORF">PAXRUDRAFT_834581</name>
</gene>
<accession>A0A0D0CSQ6</accession>